<proteinExistence type="predicted"/>
<gene>
    <name evidence="2" type="ORF">GUJ93_ZPchr0016g2613</name>
</gene>
<comment type="caution">
    <text evidence="2">The sequence shown here is derived from an EMBL/GenBank/DDBJ whole genome shotgun (WGS) entry which is preliminary data.</text>
</comment>
<dbReference type="Proteomes" id="UP000729402">
    <property type="component" value="Unassembled WGS sequence"/>
</dbReference>
<sequence length="76" mass="7490">MAGELPSPFRPGGRQAPAMAGSGGPAAKSSAPTAGLPSPFGLAAAGQAPAMAESGAAMARSSAPRHRRDRIRRSHG</sequence>
<keyword evidence="3" id="KW-1185">Reference proteome</keyword>
<evidence type="ECO:0000313" key="3">
    <source>
        <dbReference type="Proteomes" id="UP000729402"/>
    </source>
</evidence>
<feature type="compositionally biased region" description="Basic residues" evidence="1">
    <location>
        <begin position="63"/>
        <end position="76"/>
    </location>
</feature>
<feature type="region of interest" description="Disordered" evidence="1">
    <location>
        <begin position="1"/>
        <end position="76"/>
    </location>
</feature>
<reference evidence="2" key="2">
    <citation type="submission" date="2021-02" db="EMBL/GenBank/DDBJ databases">
        <authorList>
            <person name="Kimball J.A."/>
            <person name="Haas M.W."/>
            <person name="Macchietto M."/>
            <person name="Kono T."/>
            <person name="Duquette J."/>
            <person name="Shao M."/>
        </authorList>
    </citation>
    <scope>NUCLEOTIDE SEQUENCE</scope>
    <source>
        <tissue evidence="2">Fresh leaf tissue</tissue>
    </source>
</reference>
<protein>
    <submittedName>
        <fullName evidence="2">Uncharacterized protein</fullName>
    </submittedName>
</protein>
<dbReference type="AlphaFoldDB" id="A0A8J5W6A1"/>
<name>A0A8J5W6A1_ZIZPA</name>
<reference evidence="2" key="1">
    <citation type="journal article" date="2021" name="bioRxiv">
        <title>Whole Genome Assembly and Annotation of Northern Wild Rice, Zizania palustris L., Supports a Whole Genome Duplication in the Zizania Genus.</title>
        <authorList>
            <person name="Haas M."/>
            <person name="Kono T."/>
            <person name="Macchietto M."/>
            <person name="Millas R."/>
            <person name="McGilp L."/>
            <person name="Shao M."/>
            <person name="Duquette J."/>
            <person name="Hirsch C.N."/>
            <person name="Kimball J."/>
        </authorList>
    </citation>
    <scope>NUCLEOTIDE SEQUENCE</scope>
    <source>
        <tissue evidence="2">Fresh leaf tissue</tissue>
    </source>
</reference>
<evidence type="ECO:0000313" key="2">
    <source>
        <dbReference type="EMBL" id="KAG8083748.1"/>
    </source>
</evidence>
<feature type="compositionally biased region" description="Low complexity" evidence="1">
    <location>
        <begin position="16"/>
        <end position="35"/>
    </location>
</feature>
<feature type="compositionally biased region" description="Low complexity" evidence="1">
    <location>
        <begin position="43"/>
        <end position="62"/>
    </location>
</feature>
<organism evidence="2 3">
    <name type="scientific">Zizania palustris</name>
    <name type="common">Northern wild rice</name>
    <dbReference type="NCBI Taxonomy" id="103762"/>
    <lineage>
        <taxon>Eukaryota</taxon>
        <taxon>Viridiplantae</taxon>
        <taxon>Streptophyta</taxon>
        <taxon>Embryophyta</taxon>
        <taxon>Tracheophyta</taxon>
        <taxon>Spermatophyta</taxon>
        <taxon>Magnoliopsida</taxon>
        <taxon>Liliopsida</taxon>
        <taxon>Poales</taxon>
        <taxon>Poaceae</taxon>
        <taxon>BOP clade</taxon>
        <taxon>Oryzoideae</taxon>
        <taxon>Oryzeae</taxon>
        <taxon>Zizaniinae</taxon>
        <taxon>Zizania</taxon>
    </lineage>
</organism>
<accession>A0A8J5W6A1</accession>
<dbReference type="EMBL" id="JAAALK010000084">
    <property type="protein sequence ID" value="KAG8083748.1"/>
    <property type="molecule type" value="Genomic_DNA"/>
</dbReference>
<evidence type="ECO:0000256" key="1">
    <source>
        <dbReference type="SAM" id="MobiDB-lite"/>
    </source>
</evidence>